<reference evidence="1 2" key="1">
    <citation type="submission" date="2017-05" db="EMBL/GenBank/DDBJ databases">
        <title>Genomic insights into alkan degradation activity of Oleiphilus messinensis.</title>
        <authorList>
            <person name="Kozyavkin S.A."/>
            <person name="Slesarev A.I."/>
            <person name="Golyshin P.N."/>
            <person name="Korzhenkov A."/>
            <person name="Golyshina O.N."/>
            <person name="Toshchakov S.V."/>
        </authorList>
    </citation>
    <scope>NUCLEOTIDE SEQUENCE [LARGE SCALE GENOMIC DNA]</scope>
    <source>
        <strain evidence="1 2">ME102</strain>
    </source>
</reference>
<dbReference type="Proteomes" id="UP000196027">
    <property type="component" value="Chromosome"/>
</dbReference>
<name>A0A1Y0ICN3_9GAMM</name>
<dbReference type="AlphaFoldDB" id="A0A1Y0ICN3"/>
<sequence>MGGFLNSSDICCGCTLEIYRLGLMEPELIGQWQSSLLARREFNNVFAQGVTIMQDYEEEILETVTDDYDDDEAFDDAEEL</sequence>
<dbReference type="KEGG" id="ome:OLMES_4273"/>
<proteinExistence type="predicted"/>
<evidence type="ECO:0000313" key="2">
    <source>
        <dbReference type="Proteomes" id="UP000196027"/>
    </source>
</evidence>
<dbReference type="EMBL" id="CP021425">
    <property type="protein sequence ID" value="ARU58288.1"/>
    <property type="molecule type" value="Genomic_DNA"/>
</dbReference>
<gene>
    <name evidence="1" type="ORF">OLMES_4273</name>
</gene>
<protein>
    <submittedName>
        <fullName evidence="1">Uncharacterized protein</fullName>
    </submittedName>
</protein>
<keyword evidence="2" id="KW-1185">Reference proteome</keyword>
<evidence type="ECO:0000313" key="1">
    <source>
        <dbReference type="EMBL" id="ARU58288.1"/>
    </source>
</evidence>
<accession>A0A1Y0ICN3</accession>
<organism evidence="1 2">
    <name type="scientific">Oleiphilus messinensis</name>
    <dbReference type="NCBI Taxonomy" id="141451"/>
    <lineage>
        <taxon>Bacteria</taxon>
        <taxon>Pseudomonadati</taxon>
        <taxon>Pseudomonadota</taxon>
        <taxon>Gammaproteobacteria</taxon>
        <taxon>Oceanospirillales</taxon>
        <taxon>Oleiphilaceae</taxon>
        <taxon>Oleiphilus</taxon>
    </lineage>
</organism>